<evidence type="ECO:0000259" key="11">
    <source>
        <dbReference type="PROSITE" id="PS50989"/>
    </source>
</evidence>
<evidence type="ECO:0000256" key="2">
    <source>
        <dbReference type="ARBA" id="ARBA00022516"/>
    </source>
</evidence>
<dbReference type="InterPro" id="IPR029045">
    <property type="entry name" value="ClpP/crotonase-like_dom_sf"/>
</dbReference>
<dbReference type="EC" id="2.1.3.15" evidence="10"/>
<protein>
    <recommendedName>
        <fullName evidence="10">Acetyl-coenzyme A carboxylase carboxyl transferase subunit alpha</fullName>
        <shortName evidence="10">ACCase subunit alpha</shortName>
        <shortName evidence="10">Acetyl-CoA carboxylase carboxyltransferase subunit alpha</shortName>
        <ecNumber evidence="10">2.1.3.15</ecNumber>
    </recommendedName>
</protein>
<evidence type="ECO:0000256" key="1">
    <source>
        <dbReference type="ARBA" id="ARBA00004956"/>
    </source>
</evidence>
<dbReference type="NCBIfam" id="NF004344">
    <property type="entry name" value="PRK05724.1"/>
    <property type="match status" value="1"/>
</dbReference>
<dbReference type="GO" id="GO:0006633">
    <property type="term" value="P:fatty acid biosynthetic process"/>
    <property type="evidence" value="ECO:0007669"/>
    <property type="project" value="UniProtKB-KW"/>
</dbReference>
<dbReference type="GO" id="GO:0003989">
    <property type="term" value="F:acetyl-CoA carboxylase activity"/>
    <property type="evidence" value="ECO:0007669"/>
    <property type="project" value="InterPro"/>
</dbReference>
<keyword evidence="10" id="KW-0963">Cytoplasm</keyword>
<evidence type="ECO:0000256" key="5">
    <source>
        <dbReference type="ARBA" id="ARBA00022832"/>
    </source>
</evidence>
<dbReference type="PROSITE" id="PS50989">
    <property type="entry name" value="COA_CT_CTER"/>
    <property type="match status" value="1"/>
</dbReference>
<comment type="subcellular location">
    <subcellularLocation>
        <location evidence="10">Cytoplasm</location>
    </subcellularLocation>
</comment>
<dbReference type="GO" id="GO:0009317">
    <property type="term" value="C:acetyl-CoA carboxylase complex"/>
    <property type="evidence" value="ECO:0007669"/>
    <property type="project" value="InterPro"/>
</dbReference>
<evidence type="ECO:0000313" key="13">
    <source>
        <dbReference type="Proteomes" id="UP000590740"/>
    </source>
</evidence>
<evidence type="ECO:0000256" key="3">
    <source>
        <dbReference type="ARBA" id="ARBA00022679"/>
    </source>
</evidence>
<dbReference type="InterPro" id="IPR011763">
    <property type="entry name" value="COA_CT_C"/>
</dbReference>
<gene>
    <name evidence="10" type="primary">accA</name>
    <name evidence="12" type="ORF">HNQ65_003168</name>
</gene>
<accession>A0A7W7YCG7</accession>
<dbReference type="Proteomes" id="UP000590740">
    <property type="component" value="Unassembled WGS sequence"/>
</dbReference>
<feature type="domain" description="CoA carboxyltransferase C-terminal" evidence="11">
    <location>
        <begin position="39"/>
        <end position="293"/>
    </location>
</feature>
<dbReference type="UniPathway" id="UPA00655">
    <property type="reaction ID" value="UER00711"/>
</dbReference>
<evidence type="ECO:0000256" key="4">
    <source>
        <dbReference type="ARBA" id="ARBA00022741"/>
    </source>
</evidence>
<keyword evidence="12" id="KW-0436">Ligase</keyword>
<evidence type="ECO:0000256" key="8">
    <source>
        <dbReference type="ARBA" id="ARBA00023160"/>
    </source>
</evidence>
<dbReference type="AlphaFoldDB" id="A0A7W7YCG7"/>
<dbReference type="SUPFAM" id="SSF52096">
    <property type="entry name" value="ClpP/crotonase"/>
    <property type="match status" value="1"/>
</dbReference>
<reference evidence="12 13" key="1">
    <citation type="submission" date="2020-08" db="EMBL/GenBank/DDBJ databases">
        <title>Genomic Encyclopedia of Type Strains, Phase IV (KMG-IV): sequencing the most valuable type-strain genomes for metagenomic binning, comparative biology and taxonomic classification.</title>
        <authorList>
            <person name="Goeker M."/>
        </authorList>
    </citation>
    <scope>NUCLEOTIDE SEQUENCE [LARGE SCALE GENOMIC DNA]</scope>
    <source>
        <strain evidence="12 13">DSM 12252</strain>
    </source>
</reference>
<evidence type="ECO:0000256" key="9">
    <source>
        <dbReference type="ARBA" id="ARBA00049152"/>
    </source>
</evidence>
<dbReference type="GO" id="GO:0005524">
    <property type="term" value="F:ATP binding"/>
    <property type="evidence" value="ECO:0007669"/>
    <property type="project" value="UniProtKB-KW"/>
</dbReference>
<proteinExistence type="inferred from homology"/>
<dbReference type="GO" id="GO:2001295">
    <property type="term" value="P:malonyl-CoA biosynthetic process"/>
    <property type="evidence" value="ECO:0007669"/>
    <property type="project" value="UniProtKB-UniRule"/>
</dbReference>
<comment type="caution">
    <text evidence="12">The sequence shown here is derived from an EMBL/GenBank/DDBJ whole genome shotgun (WGS) entry which is preliminary data.</text>
</comment>
<comment type="pathway">
    <text evidence="1 10">Lipid metabolism; malonyl-CoA biosynthesis; malonyl-CoA from acetyl-CoA: step 1/1.</text>
</comment>
<dbReference type="NCBIfam" id="NF041504">
    <property type="entry name" value="AccA_sub"/>
    <property type="match status" value="1"/>
</dbReference>
<name>A0A7W7YCG7_9BACT</name>
<comment type="similarity">
    <text evidence="10">Belongs to the AccA family.</text>
</comment>
<keyword evidence="3 10" id="KW-0808">Transferase</keyword>
<keyword evidence="7 10" id="KW-0443">Lipid metabolism</keyword>
<dbReference type="InterPro" id="IPR001095">
    <property type="entry name" value="Acetyl_CoA_COase_a_su"/>
</dbReference>
<keyword evidence="8 10" id="KW-0275">Fatty acid biosynthesis</keyword>
<dbReference type="HAMAP" id="MF_00823">
    <property type="entry name" value="AcetylCoA_CT_alpha"/>
    <property type="match status" value="1"/>
</dbReference>
<comment type="function">
    <text evidence="10">Component of the acetyl coenzyme A carboxylase (ACC) complex. First, biotin carboxylase catalyzes the carboxylation of biotin on its carrier protein (BCCP) and then the CO(2) group is transferred by the carboxyltransferase to acetyl-CoA to form malonyl-CoA.</text>
</comment>
<dbReference type="PRINTS" id="PR01069">
    <property type="entry name" value="ACCCTRFRASEA"/>
</dbReference>
<comment type="subunit">
    <text evidence="10">Acetyl-CoA carboxylase is a heterohexamer composed of biotin carboxyl carrier protein (AccB), biotin carboxylase (AccC) and two subunits each of ACCase subunit alpha (AccA) and ACCase subunit beta (AccD).</text>
</comment>
<evidence type="ECO:0000256" key="10">
    <source>
        <dbReference type="HAMAP-Rule" id="MF_00823"/>
    </source>
</evidence>
<dbReference type="Pfam" id="PF03255">
    <property type="entry name" value="ACCA"/>
    <property type="match status" value="1"/>
</dbReference>
<sequence length="319" mass="34776">MKQVLEFEKPIVKIREEIEEAKKKLAAKPSDKLAQQVADLEAKADALQRDIHANLSPWQRVQISRHIARPFMLDYVKHICDEFVELHGDRHIGDDNAMPAGFATIGGQRVAILGHQKGRDTKENLLRNFGSAHPEGYRKALRLMRMAEKFSLPIVALIDTPGAFPGIGAEERNIAEAIAFNLREMMTLRTPVIAVVIGEGGSGGALGIGIADKVLMMENAYYSVISPEGCAAILWKHREHAPEAASALKLSAQDLSKLGIIDGIVPEPLGGAHNDHAAAAGSLKDAVLATIKELSSLPTSELLEKRYQKFRSLGQFTEG</sequence>
<dbReference type="PANTHER" id="PTHR42853:SF3">
    <property type="entry name" value="ACETYL-COENZYME A CARBOXYLASE CARBOXYL TRANSFERASE SUBUNIT ALPHA, CHLOROPLASTIC"/>
    <property type="match status" value="1"/>
</dbReference>
<keyword evidence="5 10" id="KW-0276">Fatty acid metabolism</keyword>
<organism evidence="12 13">
    <name type="scientific">Prosthecobacter vanneervenii</name>
    <dbReference type="NCBI Taxonomy" id="48466"/>
    <lineage>
        <taxon>Bacteria</taxon>
        <taxon>Pseudomonadati</taxon>
        <taxon>Verrucomicrobiota</taxon>
        <taxon>Verrucomicrobiia</taxon>
        <taxon>Verrucomicrobiales</taxon>
        <taxon>Verrucomicrobiaceae</taxon>
        <taxon>Prosthecobacter</taxon>
    </lineage>
</organism>
<evidence type="ECO:0000256" key="6">
    <source>
        <dbReference type="ARBA" id="ARBA00022840"/>
    </source>
</evidence>
<dbReference type="PANTHER" id="PTHR42853">
    <property type="entry name" value="ACETYL-COENZYME A CARBOXYLASE CARBOXYL TRANSFERASE SUBUNIT ALPHA"/>
    <property type="match status" value="1"/>
</dbReference>
<dbReference type="GO" id="GO:0016743">
    <property type="term" value="F:carboxyl- or carbamoyltransferase activity"/>
    <property type="evidence" value="ECO:0007669"/>
    <property type="project" value="UniProtKB-UniRule"/>
</dbReference>
<keyword evidence="6 10" id="KW-0067">ATP-binding</keyword>
<keyword evidence="13" id="KW-1185">Reference proteome</keyword>
<dbReference type="NCBIfam" id="TIGR00513">
    <property type="entry name" value="accA"/>
    <property type="match status" value="1"/>
</dbReference>
<evidence type="ECO:0000313" key="12">
    <source>
        <dbReference type="EMBL" id="MBB5033580.1"/>
    </source>
</evidence>
<evidence type="ECO:0000256" key="7">
    <source>
        <dbReference type="ARBA" id="ARBA00023098"/>
    </source>
</evidence>
<comment type="catalytic activity">
    <reaction evidence="9 10">
        <text>N(6)-carboxybiotinyl-L-lysyl-[protein] + acetyl-CoA = N(6)-biotinyl-L-lysyl-[protein] + malonyl-CoA</text>
        <dbReference type="Rhea" id="RHEA:54728"/>
        <dbReference type="Rhea" id="RHEA-COMP:10505"/>
        <dbReference type="Rhea" id="RHEA-COMP:10506"/>
        <dbReference type="ChEBI" id="CHEBI:57288"/>
        <dbReference type="ChEBI" id="CHEBI:57384"/>
        <dbReference type="ChEBI" id="CHEBI:83144"/>
        <dbReference type="ChEBI" id="CHEBI:83145"/>
        <dbReference type="EC" id="2.1.3.15"/>
    </reaction>
</comment>
<keyword evidence="2 10" id="KW-0444">Lipid biosynthesis</keyword>
<dbReference type="EMBL" id="JACHIG010000006">
    <property type="protein sequence ID" value="MBB5033580.1"/>
    <property type="molecule type" value="Genomic_DNA"/>
</dbReference>
<dbReference type="Gene3D" id="3.90.226.10">
    <property type="entry name" value="2-enoyl-CoA Hydratase, Chain A, domain 1"/>
    <property type="match status" value="1"/>
</dbReference>
<keyword evidence="4 10" id="KW-0547">Nucleotide-binding</keyword>
<dbReference type="RefSeq" id="WP_184340522.1">
    <property type="nucleotide sequence ID" value="NZ_JACHIG010000006.1"/>
</dbReference>